<sequence length="312" mass="34695">MSVTMSLPTHVPVLVREAVEGLQAQPGGYFIDCTVGLGGHAAAILERISPQGKLLGIDADPEAIRIARARFGDYSEAVTLVNDSFANLEAICSKYKFYPVDGILFDLGVSSMQLDTAQRGFSFQRDGPLDMRFDPRQGLTVSDIVNTFSEQELARVIKEYGEERHSRRVAQHIVSSRPITSTLQLAQVVEQVLGRKHAKIHPATRTFMALRIAVNRELENLKVALEQTINLLRFRGRLVVISYHSLEDRIVKEFMRREASSCLCPPGTIICRCGHVATLKLISRKVIKPTSLEIESNPRSRSAKLRIAECLG</sequence>
<protein>
    <submittedName>
        <fullName evidence="5">Uncharacterized protein</fullName>
    </submittedName>
</protein>
<keyword evidence="4" id="KW-0949">S-adenosyl-L-methionine</keyword>
<comment type="similarity">
    <text evidence="1">Belongs to the methyltransferase superfamily. RsmH family.</text>
</comment>
<reference evidence="5" key="1">
    <citation type="journal article" date="2014" name="Front. Microbiol.">
        <title>High frequency of phylogenetically diverse reductive dehalogenase-homologous genes in deep subseafloor sedimentary metagenomes.</title>
        <authorList>
            <person name="Kawai M."/>
            <person name="Futagami T."/>
            <person name="Toyoda A."/>
            <person name="Takaki Y."/>
            <person name="Nishi S."/>
            <person name="Hori S."/>
            <person name="Arai W."/>
            <person name="Tsubouchi T."/>
            <person name="Morono Y."/>
            <person name="Uchiyama I."/>
            <person name="Ito T."/>
            <person name="Fujiyama A."/>
            <person name="Inagaki F."/>
            <person name="Takami H."/>
        </authorList>
    </citation>
    <scope>NUCLEOTIDE SEQUENCE</scope>
    <source>
        <strain evidence="5">Expedition CK06-06</strain>
    </source>
</reference>
<keyword evidence="3" id="KW-0808">Transferase</keyword>
<dbReference type="GO" id="GO:0070475">
    <property type="term" value="P:rRNA base methylation"/>
    <property type="evidence" value="ECO:0007669"/>
    <property type="project" value="TreeGrafter"/>
</dbReference>
<evidence type="ECO:0000256" key="3">
    <source>
        <dbReference type="ARBA" id="ARBA00022679"/>
    </source>
</evidence>
<dbReference type="PANTHER" id="PTHR11265">
    <property type="entry name" value="S-ADENOSYL-METHYLTRANSFERASE MRAW"/>
    <property type="match status" value="1"/>
</dbReference>
<evidence type="ECO:0000313" key="5">
    <source>
        <dbReference type="EMBL" id="GAH35988.1"/>
    </source>
</evidence>
<dbReference type="PIRSF" id="PIRSF004486">
    <property type="entry name" value="MraW"/>
    <property type="match status" value="1"/>
</dbReference>
<dbReference type="GO" id="GO:0071424">
    <property type="term" value="F:rRNA (cytosine-N4-)-methyltransferase activity"/>
    <property type="evidence" value="ECO:0007669"/>
    <property type="project" value="TreeGrafter"/>
</dbReference>
<dbReference type="Gene3D" id="3.40.50.150">
    <property type="entry name" value="Vaccinia Virus protein VP39"/>
    <property type="match status" value="1"/>
</dbReference>
<evidence type="ECO:0000256" key="2">
    <source>
        <dbReference type="ARBA" id="ARBA00022603"/>
    </source>
</evidence>
<evidence type="ECO:0000256" key="1">
    <source>
        <dbReference type="ARBA" id="ARBA00010396"/>
    </source>
</evidence>
<keyword evidence="2" id="KW-0489">Methyltransferase</keyword>
<dbReference type="Gene3D" id="1.10.150.170">
    <property type="entry name" value="Putative methyltransferase TM0872, insert domain"/>
    <property type="match status" value="1"/>
</dbReference>
<dbReference type="HAMAP" id="MF_01007">
    <property type="entry name" value="16SrRNA_methyltr_H"/>
    <property type="match status" value="1"/>
</dbReference>
<evidence type="ECO:0000256" key="4">
    <source>
        <dbReference type="ARBA" id="ARBA00022691"/>
    </source>
</evidence>
<dbReference type="FunFam" id="1.10.150.170:FF:000003">
    <property type="entry name" value="Ribosomal RNA small subunit methyltransferase H"/>
    <property type="match status" value="1"/>
</dbReference>
<gene>
    <name evidence="5" type="ORF">S03H2_10529</name>
</gene>
<organism evidence="5">
    <name type="scientific">marine sediment metagenome</name>
    <dbReference type="NCBI Taxonomy" id="412755"/>
    <lineage>
        <taxon>unclassified sequences</taxon>
        <taxon>metagenomes</taxon>
        <taxon>ecological metagenomes</taxon>
    </lineage>
</organism>
<dbReference type="GO" id="GO:0005737">
    <property type="term" value="C:cytoplasm"/>
    <property type="evidence" value="ECO:0007669"/>
    <property type="project" value="TreeGrafter"/>
</dbReference>
<dbReference type="InterPro" id="IPR029063">
    <property type="entry name" value="SAM-dependent_MTases_sf"/>
</dbReference>
<proteinExistence type="inferred from homology"/>
<dbReference type="InterPro" id="IPR002903">
    <property type="entry name" value="RsmH"/>
</dbReference>
<dbReference type="PANTHER" id="PTHR11265:SF0">
    <property type="entry name" value="12S RRNA N4-METHYLCYTIDINE METHYLTRANSFERASE"/>
    <property type="match status" value="1"/>
</dbReference>
<dbReference type="InterPro" id="IPR023397">
    <property type="entry name" value="SAM-dep_MeTrfase_MraW_recog"/>
</dbReference>
<dbReference type="AlphaFoldDB" id="X1GSM7"/>
<accession>X1GSM7</accession>
<name>X1GSM7_9ZZZZ</name>
<dbReference type="Pfam" id="PF01795">
    <property type="entry name" value="Methyltransf_5"/>
    <property type="match status" value="1"/>
</dbReference>
<dbReference type="SUPFAM" id="SSF81799">
    <property type="entry name" value="Putative methyltransferase TM0872, insert domain"/>
    <property type="match status" value="1"/>
</dbReference>
<comment type="caution">
    <text evidence="5">The sequence shown here is derived from an EMBL/GenBank/DDBJ whole genome shotgun (WGS) entry which is preliminary data.</text>
</comment>
<dbReference type="EMBL" id="BARU01005412">
    <property type="protein sequence ID" value="GAH35988.1"/>
    <property type="molecule type" value="Genomic_DNA"/>
</dbReference>
<dbReference type="NCBIfam" id="TIGR00006">
    <property type="entry name" value="16S rRNA (cytosine(1402)-N(4))-methyltransferase RsmH"/>
    <property type="match status" value="1"/>
</dbReference>
<dbReference type="SUPFAM" id="SSF53335">
    <property type="entry name" value="S-adenosyl-L-methionine-dependent methyltransferases"/>
    <property type="match status" value="1"/>
</dbReference>